<dbReference type="PANTHER" id="PTHR43649">
    <property type="entry name" value="ARABINOSE-BINDING PROTEIN-RELATED"/>
    <property type="match status" value="1"/>
</dbReference>
<evidence type="ECO:0000313" key="1">
    <source>
        <dbReference type="EMBL" id="ALS24296.1"/>
    </source>
</evidence>
<dbReference type="STRING" id="162209.IJ22_39840"/>
<reference evidence="1 2" key="2">
    <citation type="journal article" date="2016" name="Genome Announc.">
        <title>Complete Genome Sequences of Two Interactive Moderate Thermophiles, Paenibacillus napthalenovorans 32O-Y and Paenibacillus sp. 32O-W.</title>
        <authorList>
            <person name="Butler R.R.III."/>
            <person name="Wang J."/>
            <person name="Stark B.C."/>
            <person name="Pombert J.F."/>
        </authorList>
    </citation>
    <scope>NUCLEOTIDE SEQUENCE [LARGE SCALE GENOMIC DNA]</scope>
    <source>
        <strain evidence="1 2">32O-Y</strain>
    </source>
</reference>
<dbReference type="InterPro" id="IPR050490">
    <property type="entry name" value="Bact_solute-bd_prot1"/>
</dbReference>
<dbReference type="Proteomes" id="UP000061660">
    <property type="component" value="Chromosome"/>
</dbReference>
<protein>
    <submittedName>
        <fullName evidence="1">Sugar ABC transporter substrate-binding protein</fullName>
    </submittedName>
</protein>
<dbReference type="OrthoDB" id="9782846at2"/>
<dbReference type="Pfam" id="PF01547">
    <property type="entry name" value="SBP_bac_1"/>
    <property type="match status" value="1"/>
</dbReference>
<dbReference type="SUPFAM" id="SSF53850">
    <property type="entry name" value="Periplasmic binding protein-like II"/>
    <property type="match status" value="1"/>
</dbReference>
<name>A0A0U2UDD9_9BACL</name>
<dbReference type="CDD" id="cd13585">
    <property type="entry name" value="PBP2_TMBP_like"/>
    <property type="match status" value="1"/>
</dbReference>
<dbReference type="PATRIC" id="fig|162209.4.peg.4228"/>
<dbReference type="InterPro" id="IPR006059">
    <property type="entry name" value="SBP"/>
</dbReference>
<evidence type="ECO:0000313" key="2">
    <source>
        <dbReference type="Proteomes" id="UP000061660"/>
    </source>
</evidence>
<reference evidence="2" key="1">
    <citation type="submission" date="2015-12" db="EMBL/GenBank/DDBJ databases">
        <title>Complete genome sequences of two moderately thermophilic Paenibacillus species.</title>
        <authorList>
            <person name="Butler R.III."/>
            <person name="Wang J."/>
            <person name="Stark B.C."/>
            <person name="Pombert J.-F."/>
        </authorList>
    </citation>
    <scope>NUCLEOTIDE SEQUENCE [LARGE SCALE GENOMIC DNA]</scope>
    <source>
        <strain evidence="2">32O-Y</strain>
    </source>
</reference>
<dbReference type="Gene3D" id="3.40.190.10">
    <property type="entry name" value="Periplasmic binding protein-like II"/>
    <property type="match status" value="1"/>
</dbReference>
<keyword evidence="2" id="KW-1185">Reference proteome</keyword>
<accession>A0A0U2UDD9</accession>
<sequence length="445" mass="48966" precursor="true">MKKWPRALFAGMMAVSLTACGAAQENNGSAGEKASEPGKTTSIRMQITWASDSPRGKAIREIVDEFEKKNPDVKVELLGSAQNGQKLLTQILSGDAPEVMQIPYRDVRGLAPQGAYVDLSEEFNSEKDNYYEQLWDLGTWDGKLYGYPWLGHSVQLVYNKTLFDKAGIQHPPTTWEELYETAKKLTIDTNGDGKPDQFGLGLVGKQVYDITWMVNMFMNQAGAKIVKEDGKGGYQVGLNSPEGKQALEFYTKLVKEVTPPDTVNKDGGAVMADFRNQVVAMQFQGPWGVSDAWKATNKFEVAAAEVPAGPAGKAADIGPNMLCIPSGVEGDKLNAAIRLIKFLGSKEGQELVMKGEKSDDGNFYPYRVPIRKDLADMPYFKEHPEFLVFIKGLEYPSISTPVPQWSQVEAEVYQSVLNQVVSGSMSAEQGLKILEEKGNAILKQN</sequence>
<dbReference type="RefSeq" id="WP_062410001.1">
    <property type="nucleotide sequence ID" value="NZ_BJCS01000012.1"/>
</dbReference>
<organism evidence="1 2">
    <name type="scientific">Paenibacillus naphthalenovorans</name>
    <dbReference type="NCBI Taxonomy" id="162209"/>
    <lineage>
        <taxon>Bacteria</taxon>
        <taxon>Bacillati</taxon>
        <taxon>Bacillota</taxon>
        <taxon>Bacilli</taxon>
        <taxon>Bacillales</taxon>
        <taxon>Paenibacillaceae</taxon>
        <taxon>Paenibacillus</taxon>
    </lineage>
</organism>
<dbReference type="EMBL" id="CP013652">
    <property type="protein sequence ID" value="ALS24296.1"/>
    <property type="molecule type" value="Genomic_DNA"/>
</dbReference>
<dbReference type="KEGG" id="pnp:IJ22_39840"/>
<dbReference type="PANTHER" id="PTHR43649:SF12">
    <property type="entry name" value="DIACETYLCHITOBIOSE BINDING PROTEIN DASA"/>
    <property type="match status" value="1"/>
</dbReference>
<proteinExistence type="predicted"/>
<gene>
    <name evidence="1" type="ORF">IJ22_39840</name>
</gene>
<dbReference type="PROSITE" id="PS51257">
    <property type="entry name" value="PROKAR_LIPOPROTEIN"/>
    <property type="match status" value="1"/>
</dbReference>
<dbReference type="AlphaFoldDB" id="A0A0U2UDD9"/>